<dbReference type="InterPro" id="IPR050639">
    <property type="entry name" value="SSR_resolvase"/>
</dbReference>
<dbReference type="InterPro" id="IPR011109">
    <property type="entry name" value="DNA_bind_recombinase_dom"/>
</dbReference>
<dbReference type="GO" id="GO:0003677">
    <property type="term" value="F:DNA binding"/>
    <property type="evidence" value="ECO:0007669"/>
    <property type="project" value="InterPro"/>
</dbReference>
<sequence>MEGMAEYYSVELAQKVRRGERENALKCMSNGGTIPLGYRVGKNKHFEIDEAAAPIVKELFQRFADGETLQEIIDSLNKRGVMLPNRKTISYQSFHRVLRNRKYLGEYHYMDIVIPGGMPKIIEEDVFQRVQERIAVNRKTPAKACAKTNYLLSGKVFCGSCLAPMRGECGRGRHGNTYYYYKCANNKKKEKTCKRKALKKDFLEMLVVHIVKDKVLKQEMIDRIAQSMITYQQMQDTTSSLEKQLHQIEKKINNILKAIEEGIFTPSTKERLQELEEQKQTLQDSIQHEKLKLCSITQEDIISYLMEIQRKVKNHELTDKKLIDLFVQAVYVHDKHIVVIMNGSPMKYTYDIEELQKKVNGSNLEHNGSPKTRSV</sequence>
<feature type="domain" description="Recombinase" evidence="2">
    <location>
        <begin position="35"/>
        <end position="140"/>
    </location>
</feature>
<keyword evidence="1" id="KW-0175">Coiled coil</keyword>
<dbReference type="GO" id="GO:0000150">
    <property type="term" value="F:DNA strand exchange activity"/>
    <property type="evidence" value="ECO:0007669"/>
    <property type="project" value="InterPro"/>
</dbReference>
<dbReference type="InterPro" id="IPR038109">
    <property type="entry name" value="DNA_bind_recomb_sf"/>
</dbReference>
<feature type="coiled-coil region" evidence="1">
    <location>
        <begin position="231"/>
        <end position="292"/>
    </location>
</feature>
<proteinExistence type="predicted"/>
<dbReference type="Pfam" id="PF13408">
    <property type="entry name" value="Zn_ribbon_recom"/>
    <property type="match status" value="1"/>
</dbReference>
<evidence type="ECO:0000313" key="4">
    <source>
        <dbReference type="Proteomes" id="UP000823918"/>
    </source>
</evidence>
<dbReference type="EMBL" id="DWWA01000017">
    <property type="protein sequence ID" value="HJC71724.1"/>
    <property type="molecule type" value="Genomic_DNA"/>
</dbReference>
<dbReference type="Gene3D" id="3.90.1750.20">
    <property type="entry name" value="Putative Large Serine Recombinase, Chain B, Domain 2"/>
    <property type="match status" value="1"/>
</dbReference>
<dbReference type="AlphaFoldDB" id="A0A9D2TIX8"/>
<evidence type="ECO:0000256" key="1">
    <source>
        <dbReference type="SAM" id="Coils"/>
    </source>
</evidence>
<dbReference type="Proteomes" id="UP000823918">
    <property type="component" value="Unassembled WGS sequence"/>
</dbReference>
<reference evidence="3" key="2">
    <citation type="submission" date="2021-04" db="EMBL/GenBank/DDBJ databases">
        <authorList>
            <person name="Gilroy R."/>
        </authorList>
    </citation>
    <scope>NUCLEOTIDE SEQUENCE</scope>
    <source>
        <strain evidence="3">5933</strain>
    </source>
</reference>
<evidence type="ECO:0000259" key="2">
    <source>
        <dbReference type="PROSITE" id="PS51737"/>
    </source>
</evidence>
<dbReference type="PANTHER" id="PTHR30461:SF23">
    <property type="entry name" value="DNA RECOMBINASE-RELATED"/>
    <property type="match status" value="1"/>
</dbReference>
<dbReference type="InterPro" id="IPR025827">
    <property type="entry name" value="Zn_ribbon_recom_dom"/>
</dbReference>
<name>A0A9D2TIX8_9FIRM</name>
<organism evidence="3 4">
    <name type="scientific">Candidatus Ruthenibacterium merdavium</name>
    <dbReference type="NCBI Taxonomy" id="2838752"/>
    <lineage>
        <taxon>Bacteria</taxon>
        <taxon>Bacillati</taxon>
        <taxon>Bacillota</taxon>
        <taxon>Clostridia</taxon>
        <taxon>Eubacteriales</taxon>
        <taxon>Oscillospiraceae</taxon>
        <taxon>Ruthenibacterium</taxon>
    </lineage>
</organism>
<gene>
    <name evidence="3" type="ORF">H9698_02880</name>
</gene>
<dbReference type="Pfam" id="PF07508">
    <property type="entry name" value="Recombinase"/>
    <property type="match status" value="1"/>
</dbReference>
<dbReference type="PROSITE" id="PS51737">
    <property type="entry name" value="RECOMBINASE_DNA_BIND"/>
    <property type="match status" value="1"/>
</dbReference>
<dbReference type="PANTHER" id="PTHR30461">
    <property type="entry name" value="DNA-INVERTASE FROM LAMBDOID PROPHAGE"/>
    <property type="match status" value="1"/>
</dbReference>
<protein>
    <submittedName>
        <fullName evidence="3">Recombinase family protein</fullName>
    </submittedName>
</protein>
<reference evidence="3" key="1">
    <citation type="journal article" date="2021" name="PeerJ">
        <title>Extensive microbial diversity within the chicken gut microbiome revealed by metagenomics and culture.</title>
        <authorList>
            <person name="Gilroy R."/>
            <person name="Ravi A."/>
            <person name="Getino M."/>
            <person name="Pursley I."/>
            <person name="Horton D.L."/>
            <person name="Alikhan N.F."/>
            <person name="Baker D."/>
            <person name="Gharbi K."/>
            <person name="Hall N."/>
            <person name="Watson M."/>
            <person name="Adriaenssens E.M."/>
            <person name="Foster-Nyarko E."/>
            <person name="Jarju S."/>
            <person name="Secka A."/>
            <person name="Antonio M."/>
            <person name="Oren A."/>
            <person name="Chaudhuri R.R."/>
            <person name="La Ragione R."/>
            <person name="Hildebrand F."/>
            <person name="Pallen M.J."/>
        </authorList>
    </citation>
    <scope>NUCLEOTIDE SEQUENCE</scope>
    <source>
        <strain evidence="3">5933</strain>
    </source>
</reference>
<comment type="caution">
    <text evidence="3">The sequence shown here is derived from an EMBL/GenBank/DDBJ whole genome shotgun (WGS) entry which is preliminary data.</text>
</comment>
<accession>A0A9D2TIX8</accession>
<evidence type="ECO:0000313" key="3">
    <source>
        <dbReference type="EMBL" id="HJC71724.1"/>
    </source>
</evidence>